<reference evidence="16 17" key="1">
    <citation type="submission" date="2017-06" db="EMBL/GenBank/DDBJ databases">
        <authorList>
            <person name="Kim H.J."/>
            <person name="Triplett B.A."/>
        </authorList>
    </citation>
    <scope>NUCLEOTIDE SEQUENCE [LARGE SCALE GENOMIC DNA]</scope>
    <source>
        <strain evidence="16 17">SCA</strain>
    </source>
</reference>
<keyword evidence="6" id="KW-0547">Nucleotide-binding</keyword>
<keyword evidence="8" id="KW-0653">Protein transport</keyword>
<evidence type="ECO:0000256" key="10">
    <source>
        <dbReference type="ARBA" id="ARBA00023136"/>
    </source>
</evidence>
<dbReference type="GO" id="GO:0006614">
    <property type="term" value="P:SRP-dependent cotranslational protein targeting to membrane"/>
    <property type="evidence" value="ECO:0007669"/>
    <property type="project" value="UniProtKB-UniRule"/>
</dbReference>
<keyword evidence="17" id="KW-1185">Reference proteome</keyword>
<dbReference type="CDD" id="cd17873">
    <property type="entry name" value="FlhF"/>
    <property type="match status" value="1"/>
</dbReference>
<dbReference type="GO" id="GO:0044781">
    <property type="term" value="P:bacterial-type flagellum organization"/>
    <property type="evidence" value="ECO:0007669"/>
    <property type="project" value="UniProtKB-UniRule"/>
</dbReference>
<evidence type="ECO:0000256" key="6">
    <source>
        <dbReference type="ARBA" id="ARBA00022741"/>
    </source>
</evidence>
<dbReference type="SMART" id="SM00382">
    <property type="entry name" value="AAA"/>
    <property type="match status" value="1"/>
</dbReference>
<evidence type="ECO:0000256" key="2">
    <source>
        <dbReference type="ARBA" id="ARBA00008531"/>
    </source>
</evidence>
<evidence type="ECO:0000256" key="5">
    <source>
        <dbReference type="ARBA" id="ARBA00022475"/>
    </source>
</evidence>
<dbReference type="Gene3D" id="3.40.50.300">
    <property type="entry name" value="P-loop containing nucleotide triphosphate hydrolases"/>
    <property type="match status" value="1"/>
</dbReference>
<evidence type="ECO:0000256" key="3">
    <source>
        <dbReference type="ARBA" id="ARBA00014919"/>
    </source>
</evidence>
<dbReference type="InterPro" id="IPR047040">
    <property type="entry name" value="FlhF__GTPase_dom"/>
</dbReference>
<dbReference type="FunFam" id="3.40.50.300:FF:000695">
    <property type="entry name" value="Flagellar biosynthesis regulator FlhF"/>
    <property type="match status" value="1"/>
</dbReference>
<comment type="function">
    <text evidence="12">Necessary for flagellar biosynthesis. May be involved in translocation of the flagellum.</text>
</comment>
<evidence type="ECO:0000256" key="12">
    <source>
        <dbReference type="ARBA" id="ARBA00025337"/>
    </source>
</evidence>
<keyword evidence="7" id="KW-1005">Bacterial flagellum biogenesis</keyword>
<dbReference type="EMBL" id="FZOJ01000001">
    <property type="protein sequence ID" value="SNR89478.1"/>
    <property type="molecule type" value="Genomic_DNA"/>
</dbReference>
<dbReference type="GO" id="GO:0003924">
    <property type="term" value="F:GTPase activity"/>
    <property type="evidence" value="ECO:0007669"/>
    <property type="project" value="UniProtKB-UniRule"/>
</dbReference>
<keyword evidence="9" id="KW-0342">GTP-binding</keyword>
<keyword evidence="4" id="KW-0813">Transport</keyword>
<dbReference type="SUPFAM" id="SSF52540">
    <property type="entry name" value="P-loop containing nucleoside triphosphate hydrolases"/>
    <property type="match status" value="1"/>
</dbReference>
<evidence type="ECO:0000256" key="8">
    <source>
        <dbReference type="ARBA" id="ARBA00022927"/>
    </source>
</evidence>
<dbReference type="NCBIfam" id="TIGR03499">
    <property type="entry name" value="FlhF"/>
    <property type="match status" value="1"/>
</dbReference>
<dbReference type="PANTHER" id="PTHR43134:SF3">
    <property type="entry name" value="FLAGELLAR BIOSYNTHESIS PROTEIN FLHF"/>
    <property type="match status" value="1"/>
</dbReference>
<dbReference type="InterPro" id="IPR003593">
    <property type="entry name" value="AAA+_ATPase"/>
</dbReference>
<dbReference type="Pfam" id="PF00448">
    <property type="entry name" value="SRP54"/>
    <property type="match status" value="1"/>
</dbReference>
<comment type="subcellular location">
    <subcellularLocation>
        <location evidence="1">Cell membrane</location>
        <topology evidence="1">Peripheral membrane protein</topology>
        <orientation evidence="1">Cytoplasmic side</orientation>
    </subcellularLocation>
</comment>
<keyword evidence="16" id="KW-0969">Cilium</keyword>
<keyword evidence="16" id="KW-0966">Cell projection</keyword>
<feature type="domain" description="SRP54-type proteins GTP-binding" evidence="15">
    <location>
        <begin position="190"/>
        <end position="381"/>
    </location>
</feature>
<proteinExistence type="inferred from homology"/>
<evidence type="ECO:0000313" key="16">
    <source>
        <dbReference type="EMBL" id="SNR89478.1"/>
    </source>
</evidence>
<feature type="domain" description="AAA+ ATPase" evidence="14">
    <location>
        <begin position="189"/>
        <end position="335"/>
    </location>
</feature>
<dbReference type="RefSeq" id="WP_089281059.1">
    <property type="nucleotide sequence ID" value="NZ_FZOJ01000001.1"/>
</dbReference>
<keyword evidence="10" id="KW-0472">Membrane</keyword>
<evidence type="ECO:0000256" key="1">
    <source>
        <dbReference type="ARBA" id="ARBA00004413"/>
    </source>
</evidence>
<dbReference type="OrthoDB" id="9778554at2"/>
<evidence type="ECO:0000256" key="13">
    <source>
        <dbReference type="NCBIfam" id="TIGR03499"/>
    </source>
</evidence>
<keyword evidence="11" id="KW-1006">Bacterial flagellum protein export</keyword>
<evidence type="ECO:0000259" key="14">
    <source>
        <dbReference type="SMART" id="SM00382"/>
    </source>
</evidence>
<protein>
    <recommendedName>
        <fullName evidence="3 13">Flagellar biosynthesis protein FlhF</fullName>
    </recommendedName>
</protein>
<organism evidence="16 17">
    <name type="scientific">Anaerovirgula multivorans</name>
    <dbReference type="NCBI Taxonomy" id="312168"/>
    <lineage>
        <taxon>Bacteria</taxon>
        <taxon>Bacillati</taxon>
        <taxon>Bacillota</taxon>
        <taxon>Clostridia</taxon>
        <taxon>Peptostreptococcales</taxon>
        <taxon>Natronincolaceae</taxon>
        <taxon>Anaerovirgula</taxon>
    </lineage>
</organism>
<accession>A0A239A2Y7</accession>
<dbReference type="GO" id="GO:0005525">
    <property type="term" value="F:GTP binding"/>
    <property type="evidence" value="ECO:0007669"/>
    <property type="project" value="UniProtKB-UniRule"/>
</dbReference>
<evidence type="ECO:0000256" key="7">
    <source>
        <dbReference type="ARBA" id="ARBA00022795"/>
    </source>
</evidence>
<dbReference type="GO" id="GO:0005047">
    <property type="term" value="F:signal recognition particle binding"/>
    <property type="evidence" value="ECO:0007669"/>
    <property type="project" value="TreeGrafter"/>
</dbReference>
<comment type="similarity">
    <text evidence="2">Belongs to the GTP-binding SRP family.</text>
</comment>
<evidence type="ECO:0000256" key="4">
    <source>
        <dbReference type="ARBA" id="ARBA00022448"/>
    </source>
</evidence>
<dbReference type="GO" id="GO:0005886">
    <property type="term" value="C:plasma membrane"/>
    <property type="evidence" value="ECO:0007669"/>
    <property type="project" value="UniProtKB-SubCell"/>
</dbReference>
<name>A0A239A2Y7_9FIRM</name>
<dbReference type="Proteomes" id="UP000198304">
    <property type="component" value="Unassembled WGS sequence"/>
</dbReference>
<gene>
    <name evidence="16" type="ORF">SAMN05446037_1001276</name>
</gene>
<dbReference type="Gene3D" id="1.20.120.1380">
    <property type="entry name" value="Flagellar FlhF biosynthesis protein, N domain"/>
    <property type="match status" value="1"/>
</dbReference>
<dbReference type="InterPro" id="IPR027417">
    <property type="entry name" value="P-loop_NTPase"/>
</dbReference>
<dbReference type="AlphaFoldDB" id="A0A239A2Y7"/>
<sequence length="385" mass="43807">MKVKKFSANNNQEALSMVRNELGPDAVILYQKKVKAKGLFGFLKKPIIEVVAAKEDRVIKKPEKTSESYQSAMELIQKKVESSKQDKVTTTTINSEVNEIKNMLNTVIKKMNKQELPDMLKTTENKEVLKLFNLLKEQELEEALIEEIINKCITVDNDKPGMIQDKQLLELEMKKVIDKYIVLQQKNHSTKIMVFIGPTGVGKTTTIAKLAAQFALNEGKTVGLISADTYRIAAVEQLRTYSDILNVPLEVIYDSSEIHYAINQMNEKDIIMVDTAGRSHKDKQQVMELEKLLEEINEKDIYLVMSCTSKYSDIKEIVNTYNFIDNYNIIFTKIDEATTYGTILNTAKETRRPISYITTGQSVPDDIEVVSIEKIVSLLIREAIH</sequence>
<dbReference type="InterPro" id="IPR020006">
    <property type="entry name" value="FlhF"/>
</dbReference>
<evidence type="ECO:0000259" key="15">
    <source>
        <dbReference type="SMART" id="SM00962"/>
    </source>
</evidence>
<keyword evidence="5" id="KW-1003">Cell membrane</keyword>
<dbReference type="GO" id="GO:0015031">
    <property type="term" value="P:protein transport"/>
    <property type="evidence" value="ECO:0007669"/>
    <property type="project" value="UniProtKB-KW"/>
</dbReference>
<dbReference type="PANTHER" id="PTHR43134">
    <property type="entry name" value="SIGNAL RECOGNITION PARTICLE RECEPTOR SUBUNIT ALPHA"/>
    <property type="match status" value="1"/>
</dbReference>
<dbReference type="InterPro" id="IPR000897">
    <property type="entry name" value="SRP54_GTPase_dom"/>
</dbReference>
<dbReference type="SMART" id="SM00962">
    <property type="entry name" value="SRP54"/>
    <property type="match status" value="1"/>
</dbReference>
<evidence type="ECO:0000256" key="11">
    <source>
        <dbReference type="ARBA" id="ARBA00023225"/>
    </source>
</evidence>
<evidence type="ECO:0000313" key="17">
    <source>
        <dbReference type="Proteomes" id="UP000198304"/>
    </source>
</evidence>
<keyword evidence="16" id="KW-0282">Flagellum</keyword>
<evidence type="ECO:0000256" key="9">
    <source>
        <dbReference type="ARBA" id="ARBA00023134"/>
    </source>
</evidence>